<proteinExistence type="inferred from homology"/>
<evidence type="ECO:0000313" key="4">
    <source>
        <dbReference type="Proteomes" id="UP000056750"/>
    </source>
</evidence>
<dbReference type="RefSeq" id="WP_061093629.1">
    <property type="nucleotide sequence ID" value="NZ_CP013927.1"/>
</dbReference>
<organism evidence="3 4">
    <name type="scientific">Alteromonas stellipolaris</name>
    <dbReference type="NCBI Taxonomy" id="233316"/>
    <lineage>
        <taxon>Bacteria</taxon>
        <taxon>Pseudomonadati</taxon>
        <taxon>Pseudomonadota</taxon>
        <taxon>Gammaproteobacteria</taxon>
        <taxon>Alteromonadales</taxon>
        <taxon>Alteromonadaceae</taxon>
        <taxon>Alteromonas/Salinimonas group</taxon>
        <taxon>Alteromonas</taxon>
    </lineage>
</organism>
<keyword evidence="3" id="KW-0808">Transferase</keyword>
<dbReference type="Gene3D" id="3.90.550.10">
    <property type="entry name" value="Spore Coat Polysaccharide Biosynthesis Protein SpsA, Chain A"/>
    <property type="match status" value="1"/>
</dbReference>
<dbReference type="EMBL" id="CP013927">
    <property type="protein sequence ID" value="AMJ76588.1"/>
    <property type="molecule type" value="Genomic_DNA"/>
</dbReference>
<dbReference type="InterPro" id="IPR029044">
    <property type="entry name" value="Nucleotide-diphossugar_trans"/>
</dbReference>
<evidence type="ECO:0000313" key="3">
    <source>
        <dbReference type="EMBL" id="AMJ76588.1"/>
    </source>
</evidence>
<sequence length="254" mass="29754">MKKIPVSVFVITQNEEKNIKRLLESLVDFDEIIIVDSGSDDRTLEISEGFEVKTYYQSWLGYAKQKEFAMSLCTNDWVLNLDADEALNEATRRVIRKVITEDNYDSVRFKRNDLFINKVFSNFTKKPNNLRLYRKSKAYFNEKTIVHESATVDGKELYVKEAFEHYGYNSISILTNKCNLYSTLKSQEKFNKNKKSSFIKLGLVFPFTFLKHYLLQGFIFSGRRGFIKAVINSYYAFLKEAKLFELEVSRDSND</sequence>
<dbReference type="PANTHER" id="PTHR43630">
    <property type="entry name" value="POLY-BETA-1,6-N-ACETYL-D-GLUCOSAMINE SYNTHASE"/>
    <property type="match status" value="1"/>
</dbReference>
<dbReference type="Proteomes" id="UP000056750">
    <property type="component" value="Plasmid pASTE61-200"/>
</dbReference>
<dbReference type="SUPFAM" id="SSF53448">
    <property type="entry name" value="Nucleotide-diphospho-sugar transferases"/>
    <property type="match status" value="1"/>
</dbReference>
<dbReference type="GO" id="GO:0016740">
    <property type="term" value="F:transferase activity"/>
    <property type="evidence" value="ECO:0007669"/>
    <property type="project" value="UniProtKB-KW"/>
</dbReference>
<accession>A0ABN4LS04</accession>
<comment type="similarity">
    <text evidence="1">Belongs to the glycosyltransferase 2 family. WaaE/KdtX subfamily.</text>
</comment>
<dbReference type="PANTHER" id="PTHR43630:SF2">
    <property type="entry name" value="GLYCOSYLTRANSFERASE"/>
    <property type="match status" value="1"/>
</dbReference>
<dbReference type="Pfam" id="PF00535">
    <property type="entry name" value="Glycos_transf_2"/>
    <property type="match status" value="1"/>
</dbReference>
<keyword evidence="3" id="KW-0614">Plasmid</keyword>
<keyword evidence="4" id="KW-1185">Reference proteome</keyword>
<gene>
    <name evidence="3" type="ORF">AVL57_00125</name>
</gene>
<protein>
    <submittedName>
        <fullName evidence="3">Glycosyl transferase</fullName>
    </submittedName>
</protein>
<name>A0ABN4LS04_9ALTE</name>
<geneLocation type="plasmid" evidence="3 4">
    <name>pASTE61-200</name>
</geneLocation>
<reference evidence="3 4" key="1">
    <citation type="submission" date="2015-12" db="EMBL/GenBank/DDBJ databases">
        <title>Intraspecies pangenome expansion in the marine bacterium Alteromonas.</title>
        <authorList>
            <person name="Lopez-Perez M."/>
            <person name="Rodriguez-Valera F."/>
        </authorList>
    </citation>
    <scope>NUCLEOTIDE SEQUENCE [LARGE SCALE GENOMIC DNA]</scope>
    <source>
        <strain evidence="3 4">LMG 21861</strain>
        <plasmid evidence="3 4">pASTE61-200</plasmid>
    </source>
</reference>
<dbReference type="InterPro" id="IPR001173">
    <property type="entry name" value="Glyco_trans_2-like"/>
</dbReference>
<feature type="domain" description="Glycosyltransferase 2-like" evidence="2">
    <location>
        <begin position="7"/>
        <end position="134"/>
    </location>
</feature>
<evidence type="ECO:0000256" key="1">
    <source>
        <dbReference type="ARBA" id="ARBA00038494"/>
    </source>
</evidence>
<dbReference type="CDD" id="cd02511">
    <property type="entry name" value="Beta4Glucosyltransferase"/>
    <property type="match status" value="1"/>
</dbReference>
<evidence type="ECO:0000259" key="2">
    <source>
        <dbReference type="Pfam" id="PF00535"/>
    </source>
</evidence>